<dbReference type="EMBL" id="JBIMSO010000032">
    <property type="protein sequence ID" value="MFH5207969.1"/>
    <property type="molecule type" value="Genomic_DNA"/>
</dbReference>
<accession>A0ABW7JJN5</accession>
<gene>
    <name evidence="2" type="ORF">ACHIPZ_07040</name>
</gene>
<feature type="region of interest" description="Disordered" evidence="1">
    <location>
        <begin position="102"/>
        <end position="122"/>
    </location>
</feature>
<protein>
    <recommendedName>
        <fullName evidence="4">Transposase</fullName>
    </recommendedName>
</protein>
<reference evidence="2 3" key="1">
    <citation type="submission" date="2024-10" db="EMBL/GenBank/DDBJ databases">
        <authorList>
            <person name="Riesco R."/>
        </authorList>
    </citation>
    <scope>NUCLEOTIDE SEQUENCE [LARGE SCALE GENOMIC DNA]</scope>
    <source>
        <strain evidence="2 3">NCIMB 15449</strain>
    </source>
</reference>
<feature type="compositionally biased region" description="Polar residues" evidence="1">
    <location>
        <begin position="106"/>
        <end position="122"/>
    </location>
</feature>
<comment type="caution">
    <text evidence="2">The sequence shown here is derived from an EMBL/GenBank/DDBJ whole genome shotgun (WGS) entry which is preliminary data.</text>
</comment>
<sequence>MTTPEVTRPAHHCNPGRRPSVVVQHTTPITVFADAAGHDRKKAPVHVTVTKKPATPIAAMLLVDSQTPAATNGVGEKSNHCCCLTGIRSPSARITIPINRHAAASRPQTSRLPRMSTGMTAV</sequence>
<evidence type="ECO:0008006" key="4">
    <source>
        <dbReference type="Google" id="ProtNLM"/>
    </source>
</evidence>
<dbReference type="Proteomes" id="UP001609175">
    <property type="component" value="Unassembled WGS sequence"/>
</dbReference>
<dbReference type="RefSeq" id="WP_395113405.1">
    <property type="nucleotide sequence ID" value="NZ_JBIMSO010000032.1"/>
</dbReference>
<name>A0ABW7JJN5_9NOCA</name>
<feature type="region of interest" description="Disordered" evidence="1">
    <location>
        <begin position="1"/>
        <end position="20"/>
    </location>
</feature>
<organism evidence="2 3">
    <name type="scientific">Antrihabitans spumae</name>
    <dbReference type="NCBI Taxonomy" id="3373370"/>
    <lineage>
        <taxon>Bacteria</taxon>
        <taxon>Bacillati</taxon>
        <taxon>Actinomycetota</taxon>
        <taxon>Actinomycetes</taxon>
        <taxon>Mycobacteriales</taxon>
        <taxon>Nocardiaceae</taxon>
        <taxon>Antrihabitans</taxon>
    </lineage>
</organism>
<evidence type="ECO:0000313" key="2">
    <source>
        <dbReference type="EMBL" id="MFH5207969.1"/>
    </source>
</evidence>
<proteinExistence type="predicted"/>
<evidence type="ECO:0000313" key="3">
    <source>
        <dbReference type="Proteomes" id="UP001609175"/>
    </source>
</evidence>
<evidence type="ECO:0000256" key="1">
    <source>
        <dbReference type="SAM" id="MobiDB-lite"/>
    </source>
</evidence>